<organism evidence="1 2">
    <name type="scientific">Microbacterium dauci</name>
    <dbReference type="NCBI Taxonomy" id="3048008"/>
    <lineage>
        <taxon>Bacteria</taxon>
        <taxon>Bacillati</taxon>
        <taxon>Actinomycetota</taxon>
        <taxon>Actinomycetes</taxon>
        <taxon>Micrococcales</taxon>
        <taxon>Microbacteriaceae</taxon>
        <taxon>Microbacterium</taxon>
    </lineage>
</organism>
<proteinExistence type="predicted"/>
<name>A0ABT6Z9J3_9MICO</name>
<dbReference type="RefSeq" id="WP_283714138.1">
    <property type="nucleotide sequence ID" value="NZ_JASJND010000001.1"/>
</dbReference>
<protein>
    <recommendedName>
        <fullName evidence="3">Histidine phosphatase family protein</fullName>
    </recommendedName>
</protein>
<sequence length="181" mass="19157">MTAPVASGAPWLAAHHLVDGEYRPSGDAGSFAVADRIVEVLEGSSDLRLPQGVTALARGAAQVIPLAWGPADTSTETRARMNELWSGVRTACEFRHGTGLDVPVDAPDTAYAAELARCGVRRADWWASGESALVLVVHGGPLPSPSTAMALHVVPLGWVSELRRSKKMVVPDLAWSREDVA</sequence>
<gene>
    <name evidence="1" type="ORF">QNI14_00015</name>
</gene>
<evidence type="ECO:0000313" key="1">
    <source>
        <dbReference type="EMBL" id="MDJ1112829.1"/>
    </source>
</evidence>
<comment type="caution">
    <text evidence="1">The sequence shown here is derived from an EMBL/GenBank/DDBJ whole genome shotgun (WGS) entry which is preliminary data.</text>
</comment>
<dbReference type="EMBL" id="JASJND010000001">
    <property type="protein sequence ID" value="MDJ1112829.1"/>
    <property type="molecule type" value="Genomic_DNA"/>
</dbReference>
<reference evidence="1 2" key="1">
    <citation type="submission" date="2023-05" db="EMBL/GenBank/DDBJ databases">
        <title>Microbacterium dauci sp.nov., Isolated from Carrot Rhizosphere Soil.</title>
        <authorList>
            <person name="Xiao Z."/>
            <person name="Zheng J."/>
        </authorList>
    </citation>
    <scope>NUCLEOTIDE SEQUENCE [LARGE SCALE GENOMIC DNA]</scope>
    <source>
        <strain evidence="1 2">LX3-4</strain>
    </source>
</reference>
<keyword evidence="2" id="KW-1185">Reference proteome</keyword>
<evidence type="ECO:0008006" key="3">
    <source>
        <dbReference type="Google" id="ProtNLM"/>
    </source>
</evidence>
<accession>A0ABT6Z9J3</accession>
<evidence type="ECO:0000313" key="2">
    <source>
        <dbReference type="Proteomes" id="UP001321481"/>
    </source>
</evidence>
<dbReference type="Proteomes" id="UP001321481">
    <property type="component" value="Unassembled WGS sequence"/>
</dbReference>